<dbReference type="GO" id="GO:0008374">
    <property type="term" value="F:O-acyltransferase activity"/>
    <property type="evidence" value="ECO:0007669"/>
    <property type="project" value="TreeGrafter"/>
</dbReference>
<evidence type="ECO:0000259" key="8">
    <source>
        <dbReference type="PROSITE" id="PS50048"/>
    </source>
</evidence>
<dbReference type="Pfam" id="PF00172">
    <property type="entry name" value="Zn_clus"/>
    <property type="match status" value="1"/>
</dbReference>
<evidence type="ECO:0000256" key="1">
    <source>
        <dbReference type="ARBA" id="ARBA00007274"/>
    </source>
</evidence>
<accession>A0A0D2EEE6</accession>
<keyword evidence="6" id="KW-0539">Nucleus</keyword>
<evidence type="ECO:0000256" key="4">
    <source>
        <dbReference type="ARBA" id="ARBA00023125"/>
    </source>
</evidence>
<feature type="compositionally biased region" description="Polar residues" evidence="7">
    <location>
        <begin position="170"/>
        <end position="195"/>
    </location>
</feature>
<comment type="similarity">
    <text evidence="1">Belongs to the transferase hexapeptide repeat family.</text>
</comment>
<dbReference type="PROSITE" id="PS00463">
    <property type="entry name" value="ZN2_CY6_FUNGAL_1"/>
    <property type="match status" value="1"/>
</dbReference>
<evidence type="ECO:0000256" key="7">
    <source>
        <dbReference type="SAM" id="MobiDB-lite"/>
    </source>
</evidence>
<gene>
    <name evidence="9" type="ORF">PV04_00855</name>
</gene>
<dbReference type="GO" id="GO:0008270">
    <property type="term" value="F:zinc ion binding"/>
    <property type="evidence" value="ECO:0007669"/>
    <property type="project" value="InterPro"/>
</dbReference>
<organism evidence="9 10">
    <name type="scientific">Phialophora macrospora</name>
    <dbReference type="NCBI Taxonomy" id="1851006"/>
    <lineage>
        <taxon>Eukaryota</taxon>
        <taxon>Fungi</taxon>
        <taxon>Dikarya</taxon>
        <taxon>Ascomycota</taxon>
        <taxon>Pezizomycotina</taxon>
        <taxon>Eurotiomycetes</taxon>
        <taxon>Chaetothyriomycetidae</taxon>
        <taxon>Chaetothyriales</taxon>
        <taxon>Herpotrichiellaceae</taxon>
        <taxon>Phialophora</taxon>
    </lineage>
</organism>
<keyword evidence="5" id="KW-0804">Transcription</keyword>
<dbReference type="InterPro" id="IPR051159">
    <property type="entry name" value="Hexapeptide_acetyltransf"/>
</dbReference>
<sequence length="698" mass="76382">MVLTPPVSHNSSEYDITSSPDAGPRRFAAAKPASSNENSVCSRMSSPPEYSRRDSEHPPQGHAGVYPQVNRQEQAGHKRKRSDSDDPLAHGEQRPHDYSPSMRPEPQHMANRALHVLGNGSHNAPLYYQNGTEQHNGHTWQSEGAVQSQPPVNGVRPNTSEAQMAEVLQRETNVSEAPSRSWESQPTSNGQTASDQYGHESITPPAMVALKRKRNFSNRTKTGCLTCRTRKKKCDEARPRCDNCMRGGFECKGYISTKGADPTQPSPVRPPVPLQSKEDQGDVSEPSLYAGPHMDSFHAGRPPTLHDGGQARPAPMNDNDGQRPPSSVSSPPRNGPQSRLQYPGQPQRPQQQTRSSYTSDHLPPLSDANRSEQPLSARPQAMPRPPTQGTAHPQHPPPPHPGQTTMPMQYPSQHATPSTQASTHPPPAPPPLQQPSQWNQQAYTPALPPSSGPSTTPIHTRMSSSGFDHTKSSFKVSSQEDVEKSKMLRSVPYSALDPTLHYERQRCNRALKRYNAAWELDSGLGDQERRNLLIKVIDPSQDTTHRSPSQNHSKGYIGSAIWIEAPFTCTYGYNLKILDDVCIGPGCTLDDCGTIEIGSRTWIGSGVRILTTDTGRDVVQRKGTKAQWIANDVFIGTNVVIGAGAIIYPGVRIEDHATVEPGAIVTKSLKMGQIHRASAARIDDATPVYAREGDVTRV</sequence>
<dbReference type="PANTHER" id="PTHR23416">
    <property type="entry name" value="SIALIC ACID SYNTHASE-RELATED"/>
    <property type="match status" value="1"/>
</dbReference>
<keyword evidence="10" id="KW-1185">Reference proteome</keyword>
<dbReference type="GO" id="GO:0003677">
    <property type="term" value="F:DNA binding"/>
    <property type="evidence" value="ECO:0007669"/>
    <property type="project" value="UniProtKB-KW"/>
</dbReference>
<feature type="compositionally biased region" description="Pro residues" evidence="7">
    <location>
        <begin position="424"/>
        <end position="433"/>
    </location>
</feature>
<feature type="domain" description="Zn(2)-C6 fungal-type" evidence="8">
    <location>
        <begin position="223"/>
        <end position="251"/>
    </location>
</feature>
<dbReference type="Pfam" id="PF12464">
    <property type="entry name" value="Mac"/>
    <property type="match status" value="1"/>
</dbReference>
<feature type="region of interest" description="Disordered" evidence="7">
    <location>
        <begin position="1"/>
        <end position="106"/>
    </location>
</feature>
<feature type="compositionally biased region" description="Low complexity" evidence="7">
    <location>
        <begin position="402"/>
        <end position="423"/>
    </location>
</feature>
<dbReference type="InterPro" id="IPR024688">
    <property type="entry name" value="Mac_dom"/>
</dbReference>
<dbReference type="InterPro" id="IPR001451">
    <property type="entry name" value="Hexapep"/>
</dbReference>
<evidence type="ECO:0000313" key="10">
    <source>
        <dbReference type="Proteomes" id="UP000054266"/>
    </source>
</evidence>
<feature type="compositionally biased region" description="Basic and acidic residues" evidence="7">
    <location>
        <begin position="82"/>
        <end position="97"/>
    </location>
</feature>
<dbReference type="PROSITE" id="PS00101">
    <property type="entry name" value="HEXAPEP_TRANSFERASES"/>
    <property type="match status" value="1"/>
</dbReference>
<feature type="region of interest" description="Disordered" evidence="7">
    <location>
        <begin position="256"/>
        <end position="485"/>
    </location>
</feature>
<dbReference type="AlphaFoldDB" id="A0A0D2EEE6"/>
<dbReference type="GO" id="GO:0000981">
    <property type="term" value="F:DNA-binding transcription factor activity, RNA polymerase II-specific"/>
    <property type="evidence" value="ECO:0007669"/>
    <property type="project" value="InterPro"/>
</dbReference>
<protein>
    <recommendedName>
        <fullName evidence="8">Zn(2)-C6 fungal-type domain-containing protein</fullName>
    </recommendedName>
</protein>
<dbReference type="PROSITE" id="PS50048">
    <property type="entry name" value="ZN2_CY6_FUNGAL_2"/>
    <property type="match status" value="1"/>
</dbReference>
<feature type="compositionally biased region" description="Polar residues" evidence="7">
    <location>
        <begin position="452"/>
        <end position="479"/>
    </location>
</feature>
<dbReference type="Pfam" id="PF00132">
    <property type="entry name" value="Hexapep"/>
    <property type="match status" value="1"/>
</dbReference>
<keyword evidence="4" id="KW-0238">DNA-binding</keyword>
<dbReference type="Proteomes" id="UP000054266">
    <property type="component" value="Unassembled WGS sequence"/>
</dbReference>
<evidence type="ECO:0000256" key="5">
    <source>
        <dbReference type="ARBA" id="ARBA00023163"/>
    </source>
</evidence>
<feature type="compositionally biased region" description="Pro residues" evidence="7">
    <location>
        <begin position="264"/>
        <end position="273"/>
    </location>
</feature>
<feature type="compositionally biased region" description="Polar residues" evidence="7">
    <location>
        <begin position="129"/>
        <end position="162"/>
    </location>
</feature>
<dbReference type="CDD" id="cd00067">
    <property type="entry name" value="GAL4"/>
    <property type="match status" value="1"/>
</dbReference>
<dbReference type="STRING" id="5601.A0A0D2EEE6"/>
<dbReference type="Gene3D" id="4.10.240.10">
    <property type="entry name" value="Zn(2)-C6 fungal-type DNA-binding domain"/>
    <property type="match status" value="1"/>
</dbReference>
<dbReference type="SUPFAM" id="SSF51161">
    <property type="entry name" value="Trimeric LpxA-like enzymes"/>
    <property type="match status" value="1"/>
</dbReference>
<dbReference type="SMART" id="SM00066">
    <property type="entry name" value="GAL4"/>
    <property type="match status" value="1"/>
</dbReference>
<dbReference type="SUPFAM" id="SSF57701">
    <property type="entry name" value="Zn2/Cys6 DNA-binding domain"/>
    <property type="match status" value="1"/>
</dbReference>
<dbReference type="InterPro" id="IPR001138">
    <property type="entry name" value="Zn2Cys6_DnaBD"/>
</dbReference>
<keyword evidence="3" id="KW-0805">Transcription regulation</keyword>
<feature type="compositionally biased region" description="Polar residues" evidence="7">
    <location>
        <begin position="33"/>
        <end position="45"/>
    </location>
</feature>
<feature type="compositionally biased region" description="Polar residues" evidence="7">
    <location>
        <begin position="7"/>
        <end position="20"/>
    </location>
</feature>
<dbReference type="EMBL" id="KN846956">
    <property type="protein sequence ID" value="KIW72677.1"/>
    <property type="molecule type" value="Genomic_DNA"/>
</dbReference>
<feature type="compositionally biased region" description="Low complexity" evidence="7">
    <location>
        <begin position="341"/>
        <end position="359"/>
    </location>
</feature>
<dbReference type="Gene3D" id="2.160.10.10">
    <property type="entry name" value="Hexapeptide repeat proteins"/>
    <property type="match status" value="1"/>
</dbReference>
<evidence type="ECO:0000256" key="2">
    <source>
        <dbReference type="ARBA" id="ARBA00022679"/>
    </source>
</evidence>
<keyword evidence="2" id="KW-0808">Transferase</keyword>
<dbReference type="GO" id="GO:0016407">
    <property type="term" value="F:acetyltransferase activity"/>
    <property type="evidence" value="ECO:0007669"/>
    <property type="project" value="InterPro"/>
</dbReference>
<proteinExistence type="inferred from homology"/>
<dbReference type="HOGENOM" id="CLU_023927_0_0_1"/>
<reference evidence="9 10" key="1">
    <citation type="submission" date="2015-01" db="EMBL/GenBank/DDBJ databases">
        <title>The Genome Sequence of Capronia semiimmersa CBS27337.</title>
        <authorList>
            <consortium name="The Broad Institute Genomics Platform"/>
            <person name="Cuomo C."/>
            <person name="de Hoog S."/>
            <person name="Gorbushina A."/>
            <person name="Stielow B."/>
            <person name="Teixiera M."/>
            <person name="Abouelleil A."/>
            <person name="Chapman S.B."/>
            <person name="Priest M."/>
            <person name="Young S.K."/>
            <person name="Wortman J."/>
            <person name="Nusbaum C."/>
            <person name="Birren B."/>
        </authorList>
    </citation>
    <scope>NUCLEOTIDE SEQUENCE [LARGE SCALE GENOMIC DNA]</scope>
    <source>
        <strain evidence="9 10">CBS 27337</strain>
    </source>
</reference>
<feature type="compositionally biased region" description="Basic and acidic residues" evidence="7">
    <location>
        <begin position="50"/>
        <end position="59"/>
    </location>
</feature>
<dbReference type="InterPro" id="IPR011004">
    <property type="entry name" value="Trimer_LpxA-like_sf"/>
</dbReference>
<dbReference type="InterPro" id="IPR036864">
    <property type="entry name" value="Zn2-C6_fun-type_DNA-bd_sf"/>
</dbReference>
<feature type="region of interest" description="Disordered" evidence="7">
    <location>
        <begin position="120"/>
        <end position="200"/>
    </location>
</feature>
<evidence type="ECO:0000256" key="6">
    <source>
        <dbReference type="ARBA" id="ARBA00023242"/>
    </source>
</evidence>
<evidence type="ECO:0000256" key="3">
    <source>
        <dbReference type="ARBA" id="ARBA00023015"/>
    </source>
</evidence>
<evidence type="ECO:0000313" key="9">
    <source>
        <dbReference type="EMBL" id="KIW72677.1"/>
    </source>
</evidence>
<dbReference type="InterPro" id="IPR018357">
    <property type="entry name" value="Hexapep_transf_CS"/>
</dbReference>
<dbReference type="PANTHER" id="PTHR23416:SF76">
    <property type="entry name" value="ZN(II)2CYS6 TRANSCRIPTION FACTOR (EUROFUNG)"/>
    <property type="match status" value="1"/>
</dbReference>
<name>A0A0D2EEE6_9EURO</name>